<evidence type="ECO:0000256" key="2">
    <source>
        <dbReference type="ARBA" id="ARBA00022737"/>
    </source>
</evidence>
<dbReference type="SUPFAM" id="SSF47370">
    <property type="entry name" value="Bromodomain"/>
    <property type="match status" value="1"/>
</dbReference>
<dbReference type="GO" id="GO:0005634">
    <property type="term" value="C:nucleus"/>
    <property type="evidence" value="ECO:0007669"/>
    <property type="project" value="TreeGrafter"/>
</dbReference>
<dbReference type="SUPFAM" id="SSF50978">
    <property type="entry name" value="WD40 repeat-like"/>
    <property type="match status" value="1"/>
</dbReference>
<evidence type="ECO:0000256" key="5">
    <source>
        <dbReference type="PROSITE-ProRule" id="PRU00221"/>
    </source>
</evidence>
<gene>
    <name evidence="8" type="ORF">RND81_12G140300</name>
</gene>
<feature type="region of interest" description="Disordered" evidence="6">
    <location>
        <begin position="1243"/>
        <end position="1302"/>
    </location>
</feature>
<dbReference type="SMART" id="SM00297">
    <property type="entry name" value="BROMO"/>
    <property type="match status" value="1"/>
</dbReference>
<dbReference type="EMBL" id="JBDFQZ010000012">
    <property type="protein sequence ID" value="KAK9673018.1"/>
    <property type="molecule type" value="Genomic_DNA"/>
</dbReference>
<dbReference type="Gene3D" id="1.20.920.10">
    <property type="entry name" value="Bromodomain-like"/>
    <property type="match status" value="1"/>
</dbReference>
<dbReference type="Pfam" id="PF00439">
    <property type="entry name" value="Bromodomain"/>
    <property type="match status" value="1"/>
</dbReference>
<dbReference type="InterPro" id="IPR052060">
    <property type="entry name" value="Bromo_WD_repeat"/>
</dbReference>
<dbReference type="GO" id="GO:0008360">
    <property type="term" value="P:regulation of cell shape"/>
    <property type="evidence" value="ECO:0007669"/>
    <property type="project" value="TreeGrafter"/>
</dbReference>
<feature type="repeat" description="WD" evidence="5">
    <location>
        <begin position="572"/>
        <end position="614"/>
    </location>
</feature>
<dbReference type="FunFam" id="2.130.10.10:FF:000440">
    <property type="entry name" value="Bromodomain and WD repeat-containing protein"/>
    <property type="match status" value="1"/>
</dbReference>
<dbReference type="Pfam" id="PF25313">
    <property type="entry name" value="BRWD_AD"/>
    <property type="match status" value="1"/>
</dbReference>
<dbReference type="FunFam" id="2.130.10.10:FF:000403">
    <property type="entry name" value="PH-interacting protein isoform X1"/>
    <property type="match status" value="1"/>
</dbReference>
<dbReference type="PANTHER" id="PTHR16266:SF17">
    <property type="entry name" value="BRWD3"/>
    <property type="match status" value="1"/>
</dbReference>
<feature type="compositionally biased region" description="Low complexity" evidence="6">
    <location>
        <begin position="794"/>
        <end position="803"/>
    </location>
</feature>
<feature type="region of interest" description="Disordered" evidence="6">
    <location>
        <begin position="1101"/>
        <end position="1120"/>
    </location>
</feature>
<feature type="compositionally biased region" description="Polar residues" evidence="6">
    <location>
        <begin position="1057"/>
        <end position="1066"/>
    </location>
</feature>
<dbReference type="PROSITE" id="PS50014">
    <property type="entry name" value="BROMODOMAIN_2"/>
    <property type="match status" value="1"/>
</dbReference>
<proteinExistence type="predicted"/>
<evidence type="ECO:0000256" key="4">
    <source>
        <dbReference type="PROSITE-ProRule" id="PRU00035"/>
    </source>
</evidence>
<dbReference type="InterPro" id="IPR015943">
    <property type="entry name" value="WD40/YVTN_repeat-like_dom_sf"/>
</dbReference>
<keyword evidence="9" id="KW-1185">Reference proteome</keyword>
<evidence type="ECO:0000259" key="7">
    <source>
        <dbReference type="PROSITE" id="PS50014"/>
    </source>
</evidence>
<protein>
    <recommendedName>
        <fullName evidence="7">Bromo domain-containing protein</fullName>
    </recommendedName>
</protein>
<evidence type="ECO:0000256" key="3">
    <source>
        <dbReference type="ARBA" id="ARBA00023117"/>
    </source>
</evidence>
<evidence type="ECO:0000256" key="1">
    <source>
        <dbReference type="ARBA" id="ARBA00022574"/>
    </source>
</evidence>
<dbReference type="Gene3D" id="2.130.10.10">
    <property type="entry name" value="YVTN repeat-like/Quinoprotein amine dehydrogenase"/>
    <property type="match status" value="3"/>
</dbReference>
<dbReference type="Pfam" id="PF00400">
    <property type="entry name" value="WD40"/>
    <property type="match status" value="5"/>
</dbReference>
<dbReference type="GO" id="GO:0006357">
    <property type="term" value="P:regulation of transcription by RNA polymerase II"/>
    <property type="evidence" value="ECO:0007669"/>
    <property type="project" value="TreeGrafter"/>
</dbReference>
<feature type="region of interest" description="Disordered" evidence="6">
    <location>
        <begin position="362"/>
        <end position="381"/>
    </location>
</feature>
<dbReference type="InterPro" id="IPR057452">
    <property type="entry name" value="BRWD/PHIP_N"/>
</dbReference>
<feature type="repeat" description="WD" evidence="5">
    <location>
        <begin position="317"/>
        <end position="352"/>
    </location>
</feature>
<accession>A0AAW1HAE4</accession>
<dbReference type="EMBL" id="JBDFQZ010000012">
    <property type="protein sequence ID" value="KAK9673017.1"/>
    <property type="molecule type" value="Genomic_DNA"/>
</dbReference>
<dbReference type="InterPro" id="IPR036427">
    <property type="entry name" value="Bromodomain-like_sf"/>
</dbReference>
<feature type="region of interest" description="Disordered" evidence="6">
    <location>
        <begin position="774"/>
        <end position="933"/>
    </location>
</feature>
<organism evidence="8 9">
    <name type="scientific">Saponaria officinalis</name>
    <name type="common">Common soapwort</name>
    <name type="synonym">Lychnis saponaria</name>
    <dbReference type="NCBI Taxonomy" id="3572"/>
    <lineage>
        <taxon>Eukaryota</taxon>
        <taxon>Viridiplantae</taxon>
        <taxon>Streptophyta</taxon>
        <taxon>Embryophyta</taxon>
        <taxon>Tracheophyta</taxon>
        <taxon>Spermatophyta</taxon>
        <taxon>Magnoliopsida</taxon>
        <taxon>eudicotyledons</taxon>
        <taxon>Gunneridae</taxon>
        <taxon>Pentapetalae</taxon>
        <taxon>Caryophyllales</taxon>
        <taxon>Caryophyllaceae</taxon>
        <taxon>Caryophylleae</taxon>
        <taxon>Saponaria</taxon>
    </lineage>
</organism>
<dbReference type="Proteomes" id="UP001443914">
    <property type="component" value="Unassembled WGS sequence"/>
</dbReference>
<feature type="repeat" description="WD" evidence="5">
    <location>
        <begin position="233"/>
        <end position="274"/>
    </location>
</feature>
<feature type="repeat" description="WD" evidence="5">
    <location>
        <begin position="275"/>
        <end position="316"/>
    </location>
</feature>
<dbReference type="InterPro" id="IPR001680">
    <property type="entry name" value="WD40_rpt"/>
</dbReference>
<dbReference type="PROSITE" id="PS50294">
    <property type="entry name" value="WD_REPEATS_REGION"/>
    <property type="match status" value="4"/>
</dbReference>
<dbReference type="InterPro" id="IPR019775">
    <property type="entry name" value="WD40_repeat_CS"/>
</dbReference>
<dbReference type="CDD" id="cd05529">
    <property type="entry name" value="Bromo_WDR9_I_like"/>
    <property type="match status" value="1"/>
</dbReference>
<feature type="compositionally biased region" description="Basic and acidic residues" evidence="6">
    <location>
        <begin position="811"/>
        <end position="820"/>
    </location>
</feature>
<dbReference type="InterPro" id="IPR036322">
    <property type="entry name" value="WD40_repeat_dom_sf"/>
</dbReference>
<dbReference type="PROSITE" id="PS00678">
    <property type="entry name" value="WD_REPEATS_1"/>
    <property type="match status" value="1"/>
</dbReference>
<feature type="domain" description="Bromo" evidence="7">
    <location>
        <begin position="1568"/>
        <end position="1611"/>
    </location>
</feature>
<dbReference type="CDD" id="cd00200">
    <property type="entry name" value="WD40"/>
    <property type="match status" value="1"/>
</dbReference>
<dbReference type="InterPro" id="IPR001487">
    <property type="entry name" value="Bromodomain"/>
</dbReference>
<reference evidence="8 9" key="1">
    <citation type="submission" date="2024-03" db="EMBL/GenBank/DDBJ databases">
        <title>WGS assembly of Saponaria officinalis var. Norfolk2.</title>
        <authorList>
            <person name="Jenkins J."/>
            <person name="Shu S."/>
            <person name="Grimwood J."/>
            <person name="Barry K."/>
            <person name="Goodstein D."/>
            <person name="Schmutz J."/>
            <person name="Leebens-Mack J."/>
            <person name="Osbourn A."/>
        </authorList>
    </citation>
    <scope>NUCLEOTIDE SEQUENCE [LARGE SCALE GENOMIC DNA]</scope>
    <source>
        <strain evidence="9">cv. Norfolk2</strain>
        <strain evidence="8">JIC</strain>
        <tissue evidence="8">Leaf</tissue>
    </source>
</reference>
<evidence type="ECO:0000313" key="9">
    <source>
        <dbReference type="Proteomes" id="UP001443914"/>
    </source>
</evidence>
<dbReference type="PANTHER" id="PTHR16266">
    <property type="entry name" value="WD REPEAT DOMAIN 9"/>
    <property type="match status" value="1"/>
</dbReference>
<dbReference type="FunFam" id="1.20.920.10:FF:000058">
    <property type="entry name" value="WD40/YVTN repeat-like-containing domain"/>
    <property type="match status" value="1"/>
</dbReference>
<dbReference type="GO" id="GO:0007010">
    <property type="term" value="P:cytoskeleton organization"/>
    <property type="evidence" value="ECO:0007669"/>
    <property type="project" value="TreeGrafter"/>
</dbReference>
<feature type="compositionally biased region" description="Basic and acidic residues" evidence="6">
    <location>
        <begin position="1246"/>
        <end position="1265"/>
    </location>
</feature>
<dbReference type="Pfam" id="PF25437">
    <property type="entry name" value="BRWD1_N"/>
    <property type="match status" value="1"/>
</dbReference>
<dbReference type="PROSITE" id="PS50082">
    <property type="entry name" value="WD_REPEATS_2"/>
    <property type="match status" value="5"/>
</dbReference>
<feature type="repeat" description="WD" evidence="5">
    <location>
        <begin position="382"/>
        <end position="414"/>
    </location>
</feature>
<dbReference type="EMBL" id="JBDFQZ010000012">
    <property type="protein sequence ID" value="KAK9673016.1"/>
    <property type="molecule type" value="Genomic_DNA"/>
</dbReference>
<dbReference type="SMART" id="SM00320">
    <property type="entry name" value="WD40"/>
    <property type="match status" value="7"/>
</dbReference>
<feature type="compositionally biased region" description="Basic residues" evidence="6">
    <location>
        <begin position="854"/>
        <end position="883"/>
    </location>
</feature>
<name>A0AAW1HAE4_SAPOF</name>
<feature type="region of interest" description="Disordered" evidence="6">
    <location>
        <begin position="1205"/>
        <end position="1227"/>
    </location>
</feature>
<keyword evidence="2" id="KW-0677">Repeat</keyword>
<feature type="compositionally biased region" description="Polar residues" evidence="6">
    <location>
        <begin position="1151"/>
        <end position="1161"/>
    </location>
</feature>
<comment type="caution">
    <text evidence="8">The sequence shown here is derived from an EMBL/GenBank/DDBJ whole genome shotgun (WGS) entry which is preliminary data.</text>
</comment>
<feature type="region of interest" description="Disordered" evidence="6">
    <location>
        <begin position="1151"/>
        <end position="1173"/>
    </location>
</feature>
<evidence type="ECO:0000313" key="8">
    <source>
        <dbReference type="EMBL" id="KAK9673018.1"/>
    </source>
</evidence>
<evidence type="ECO:0000256" key="6">
    <source>
        <dbReference type="SAM" id="MobiDB-lite"/>
    </source>
</evidence>
<keyword evidence="1 5" id="KW-0853">WD repeat</keyword>
<feature type="region of interest" description="Disordered" evidence="6">
    <location>
        <begin position="1047"/>
        <end position="1071"/>
    </location>
</feature>
<feature type="compositionally biased region" description="Basic and acidic residues" evidence="6">
    <location>
        <begin position="844"/>
        <end position="853"/>
    </location>
</feature>
<dbReference type="InterPro" id="IPR057451">
    <property type="entry name" value="BRWD/PHIP_AD"/>
</dbReference>
<keyword evidence="3 4" id="KW-0103">Bromodomain</keyword>
<sequence>MALEKHIPSSDQTAKVKPLSFPLKFQKKVEIVEAEMEADVDVDLKEVYFLIMHFLSAGPCQRTCGQFWNELLEHDLLPRRYHAWYSRRGIPSGDENDDGMSFPLSYNKVAERYGYIEKDHLVRLLKQLLLCKVHPLQGVVARNVPNAADVPTLLGSGSFSLLGDDAKEKSKCRPPPIHMRWPHLKADQVRGLRLREIGGGFSRHHRAPSTLAACYTIAKPTTLVQKMQNIKKLRGHRDAVYCAMFDRSGRFVITGSDDRLVKIWSMETAYCLASCRGHEGDITDVAVSSNNALVASASNDCVIRTWRLPDGQPISVLRGHTGAVNAIFFSPRPSAVYQLLSSGDDGSCRLWDARYSQFKPRIYLPRPPDPNAGKNTASSSNAGQQSSQIFCCAFNASGTVFVTGSSDNLARVWNACKSSADDSDQPIHEMDILSGHENDVNYVQFSGCAATSRFSAGDSTKEDNIPKFKNSWFAHDNIVTCSRDGSAIIWIPRSRKSHGRAGRWTRAYHLKVPSPPTPPQPLRGGPRQRVLPKPRGVNMIVWSLDNRFVLATIMDCRICVWNAADGSLVHSLTGHTDSTYVLDVHPFNPRMAMSAGYDGKTIIWDIWEGKPIRTYETGRFKLVDGKFSPDGTSIILSDDVGQLYILSTGVGESLKDAKYDQFFLGDYRPLIRDTHGNVVDQESQLAPYRRNMQDLLCDSSMIPYPEPYQSMYQQRRLGTLGIEWHPSSVKFAVGPDFTSEQDQILPLPDLDVLIDPLPDFVDVMDWEPEVEVLSDDMDSEFNVTESFGGDDGHVSSSSSGQSECSDEYSDDERGVRDGPRRSRRRRKKRDKEITTSSGRRVKKRNLDECDGSSHKVHQKLKSKYGRKAGRKKSSKGSRPRRAAARNALTLFSKITGNSTDQDEYETEGSSSETESALEYSEFESEDSDKLSDEKLKTLKGKEIVLDETEEVPTHQDSHESHDNGLNRARLILKLPYRDPKRDVVSVDSFEKSENLTDMPGSSSKTLDSHFKFDGERGVDKVSWVSRGYIDDTMKWGGVKTRTPKRIKLSTAPPVNGPASSNETENNFEGDIKPAVEHDVRIEGQNDELEENRHLKADANKSQLSNGLQEDHEADNNGGPCSLGRDFNSCSLEWTPNSVPTRLRFVTENSATPIANPEQNGECSGRSDGVRKSDGANTILLNSQSPLHQRKDRMFSAVYRRSRSFKATRPSSDCNGPHVAESTSNTSGCQYLNGNVKVECSSVDGVEEARPVETETTPEEHVERKRSAGRPKRYENASLNSSDKGFSQEWGSGKTAGLRSTRNRRVNFVRDASPVDRRRPGQAQKKLSWLMLSIPDSSRYIPQQGDEVAYLRQGHHEFLSSSRTPVRAPWDVLKGEIRAVEFCKVIELDYSTVPGSGDSCCKLTLKFIDDSSSVSGKTFKLSLPEVSGFPDFLVERTRYEAAIQRNWTTRDKCQVWWKNEDEEDGSWWEGRIFAVKAKSPEFPDSPWERYLIRYKSEPTETHSHSPWELHDANGTQWEQPHLNDPATNKLLSSLLKLLESGNKAKDNYGVQKLRLVSEKTNFLNRFPVPLSLDVIQSRLENNYYRSLEAVQHDVNVVLSNAESYFSKNAEISKKIARMSDWFTRLLSGLEH</sequence>
<dbReference type="FunFam" id="2.130.10.10:FF:000627">
    <property type="entry name" value="Bromodomain and WD repeat domain-containing protein"/>
    <property type="match status" value="1"/>
</dbReference>